<evidence type="ECO:0000313" key="5">
    <source>
        <dbReference type="EMBL" id="KAB7516244.1"/>
    </source>
</evidence>
<dbReference type="RefSeq" id="WP_152120192.1">
    <property type="nucleotide sequence ID" value="NZ_QJOW01000003.1"/>
</dbReference>
<evidence type="ECO:0000313" key="4">
    <source>
        <dbReference type="EMBL" id="KAB7515190.1"/>
    </source>
</evidence>
<proteinExistence type="predicted"/>
<dbReference type="EMBL" id="QMDY01000012">
    <property type="protein sequence ID" value="KAB7513519.1"/>
    <property type="molecule type" value="Genomic_DNA"/>
</dbReference>
<evidence type="ECO:0000259" key="2">
    <source>
        <dbReference type="Pfam" id="PF25938"/>
    </source>
</evidence>
<evidence type="ECO:0000313" key="3">
    <source>
        <dbReference type="EMBL" id="KAB7513519.1"/>
    </source>
</evidence>
<dbReference type="Pfam" id="PF25938">
    <property type="entry name" value="DUF7981"/>
    <property type="match status" value="1"/>
</dbReference>
<evidence type="ECO:0000313" key="8">
    <source>
        <dbReference type="Proteomes" id="UP000326865"/>
    </source>
</evidence>
<feature type="transmembrane region" description="Helical" evidence="1">
    <location>
        <begin position="9"/>
        <end position="29"/>
    </location>
</feature>
<dbReference type="Proteomes" id="UP000326207">
    <property type="component" value="Unassembled WGS sequence"/>
</dbReference>
<feature type="transmembrane region" description="Helical" evidence="1">
    <location>
        <begin position="35"/>
        <end position="57"/>
    </location>
</feature>
<reference evidence="6 7" key="1">
    <citation type="submission" date="2019-10" db="EMBL/GenBank/DDBJ databases">
        <title>Unraveling microbial dark matter from salterns through culturing: the case of the genus Halosegnis.</title>
        <authorList>
            <person name="Duran-Viseras A."/>
            <person name="Andrei A.-S."/>
            <person name="Vera-Gargallo B."/>
            <person name="Ghai R."/>
            <person name="Sanchez-Porro C."/>
            <person name="Ventosa A."/>
        </authorList>
    </citation>
    <scope>NUCLEOTIDE SEQUENCE [LARGE SCALE GENOMIC DNA]</scope>
    <source>
        <strain evidence="4 7">F17-44</strain>
        <strain evidence="5 8">F18-79</strain>
        <strain evidence="3 6">F19-13</strain>
    </source>
</reference>
<protein>
    <recommendedName>
        <fullName evidence="2">DUF7981 domain-containing protein</fullName>
    </recommendedName>
</protein>
<dbReference type="EMBL" id="QJOW01000003">
    <property type="protein sequence ID" value="KAB7515190.1"/>
    <property type="molecule type" value="Genomic_DNA"/>
</dbReference>
<dbReference type="Proteomes" id="UP000326302">
    <property type="component" value="Unassembled WGS sequence"/>
</dbReference>
<accession>A0A5N5U4X7</accession>
<comment type="caution">
    <text evidence="3">The sequence shown here is derived from an EMBL/GenBank/DDBJ whole genome shotgun (WGS) entry which is preliminary data.</text>
</comment>
<evidence type="ECO:0000313" key="7">
    <source>
        <dbReference type="Proteomes" id="UP000326302"/>
    </source>
</evidence>
<organism evidence="3 6">
    <name type="scientific">Halosegnis rubeus</name>
    <dbReference type="NCBI Taxonomy" id="2212850"/>
    <lineage>
        <taxon>Archaea</taxon>
        <taxon>Methanobacteriati</taxon>
        <taxon>Methanobacteriota</taxon>
        <taxon>Stenosarchaea group</taxon>
        <taxon>Halobacteria</taxon>
        <taxon>Halobacteriales</taxon>
        <taxon>Natronomonadaceae</taxon>
        <taxon>Halosegnis</taxon>
    </lineage>
</organism>
<dbReference type="Proteomes" id="UP000326865">
    <property type="component" value="Unassembled WGS sequence"/>
</dbReference>
<keyword evidence="1" id="KW-1133">Transmembrane helix</keyword>
<dbReference type="AlphaFoldDB" id="A0A5N5U4X7"/>
<gene>
    <name evidence="5" type="ORF">DM867_03660</name>
    <name evidence="4" type="ORF">DMP03_08040</name>
    <name evidence="3" type="ORF">DP108_13105</name>
</gene>
<sequence>MEPVVRESALWGVTSGLLFVVLAFGYRLATDTDLSVLLALVVGLLVGAVTAGLSYLVDRRLA</sequence>
<evidence type="ECO:0000256" key="1">
    <source>
        <dbReference type="SAM" id="Phobius"/>
    </source>
</evidence>
<dbReference type="InterPro" id="IPR058287">
    <property type="entry name" value="DUF7981"/>
</dbReference>
<keyword evidence="1" id="KW-0472">Membrane</keyword>
<dbReference type="EMBL" id="QKKZ01000001">
    <property type="protein sequence ID" value="KAB7516244.1"/>
    <property type="molecule type" value="Genomic_DNA"/>
</dbReference>
<accession>A0A5N5UC43</accession>
<keyword evidence="1" id="KW-0812">Transmembrane</keyword>
<keyword evidence="8" id="KW-1185">Reference proteome</keyword>
<evidence type="ECO:0000313" key="6">
    <source>
        <dbReference type="Proteomes" id="UP000326207"/>
    </source>
</evidence>
<feature type="domain" description="DUF7981" evidence="2">
    <location>
        <begin position="1"/>
        <end position="62"/>
    </location>
</feature>
<accession>A0A5N5U957</accession>
<name>A0A5N5U4X7_9EURY</name>